<dbReference type="GO" id="GO:0016616">
    <property type="term" value="F:oxidoreductase activity, acting on the CH-OH group of donors, NAD or NADP as acceptor"/>
    <property type="evidence" value="ECO:0007669"/>
    <property type="project" value="TreeGrafter"/>
</dbReference>
<evidence type="ECO:0000313" key="4">
    <source>
        <dbReference type="EMBL" id="KAE8391130.1"/>
    </source>
</evidence>
<dbReference type="Gene3D" id="3.40.50.720">
    <property type="entry name" value="NAD(P)-binding Rossmann-like Domain"/>
    <property type="match status" value="1"/>
</dbReference>
<dbReference type="CDD" id="cd05227">
    <property type="entry name" value="AR_SDR_e"/>
    <property type="match status" value="1"/>
</dbReference>
<dbReference type="InterPro" id="IPR001509">
    <property type="entry name" value="Epimerase_deHydtase"/>
</dbReference>
<organism evidence="4">
    <name type="scientific">Petromyces alliaceus</name>
    <name type="common">Aspergillus alliaceus</name>
    <dbReference type="NCBI Taxonomy" id="209559"/>
    <lineage>
        <taxon>Eukaryota</taxon>
        <taxon>Fungi</taxon>
        <taxon>Dikarya</taxon>
        <taxon>Ascomycota</taxon>
        <taxon>Pezizomycotina</taxon>
        <taxon>Eurotiomycetes</taxon>
        <taxon>Eurotiomycetidae</taxon>
        <taxon>Eurotiales</taxon>
        <taxon>Aspergillaceae</taxon>
        <taxon>Aspergillus</taxon>
        <taxon>Aspergillus subgen. Circumdati</taxon>
    </lineage>
</organism>
<dbReference type="PANTHER" id="PTHR10366:SF564">
    <property type="entry name" value="STEROL-4-ALPHA-CARBOXYLATE 3-DEHYDROGENASE, DECARBOXYLATING"/>
    <property type="match status" value="1"/>
</dbReference>
<dbReference type="Proteomes" id="UP000326877">
    <property type="component" value="Unassembled WGS sequence"/>
</dbReference>
<proteinExistence type="inferred from homology"/>
<evidence type="ECO:0000259" key="3">
    <source>
        <dbReference type="Pfam" id="PF01370"/>
    </source>
</evidence>
<evidence type="ECO:0000256" key="1">
    <source>
        <dbReference type="ARBA" id="ARBA00023002"/>
    </source>
</evidence>
<reference evidence="4" key="1">
    <citation type="submission" date="2019-04" db="EMBL/GenBank/DDBJ databases">
        <title>Friends and foes A comparative genomics studyof 23 Aspergillus species from section Flavi.</title>
        <authorList>
            <consortium name="DOE Joint Genome Institute"/>
            <person name="Kjaerbolling I."/>
            <person name="Vesth T."/>
            <person name="Frisvad J.C."/>
            <person name="Nybo J.L."/>
            <person name="Theobald S."/>
            <person name="Kildgaard S."/>
            <person name="Isbrandt T."/>
            <person name="Kuo A."/>
            <person name="Sato A."/>
            <person name="Lyhne E.K."/>
            <person name="Kogle M.E."/>
            <person name="Wiebenga A."/>
            <person name="Kun R.S."/>
            <person name="Lubbers R.J."/>
            <person name="Makela M.R."/>
            <person name="Barry K."/>
            <person name="Chovatia M."/>
            <person name="Clum A."/>
            <person name="Daum C."/>
            <person name="Haridas S."/>
            <person name="He G."/>
            <person name="LaButti K."/>
            <person name="Lipzen A."/>
            <person name="Mondo S."/>
            <person name="Riley R."/>
            <person name="Salamov A."/>
            <person name="Simmons B.A."/>
            <person name="Magnuson J.K."/>
            <person name="Henrissat B."/>
            <person name="Mortensen U.H."/>
            <person name="Larsen T.O."/>
            <person name="Devries R.P."/>
            <person name="Grigoriev I.V."/>
            <person name="Machida M."/>
            <person name="Baker S.E."/>
            <person name="Andersen M.R."/>
        </authorList>
    </citation>
    <scope>NUCLEOTIDE SEQUENCE [LARGE SCALE GENOMIC DNA]</scope>
    <source>
        <strain evidence="4">IBT 14317</strain>
    </source>
</reference>
<sequence>MPIAYGTVLITGANSFYAAAIMDRLVPLGIRIHGTVRSETAVSPLKRRYGDMIRIFVTPNICLLDAFMEAVHGCDGIFHVASPFRPNFKDAKTEVLDPAIKGTLAALNAAARTVSVKRVVMTSSVAAVINQMHELGFHRPGYTYTEADWNPVTYEEASESQNFHAVYTASKALAEKAAWAFMEDQSRHFDLVTINPCQTWGTYGQNIRSTEAMNFSNSDLSRLIDGKEKSVPNCQMPWVTDINAVADAHVAALLTPEARGRYLVATASLDFQEVVDIMHSNFPQAEWIRNVPKGQPGVRQPKDFFALDNTRSQHELRVRYRSVENIVIDFCKQYQDHRKALAKL</sequence>
<dbReference type="InterPro" id="IPR036291">
    <property type="entry name" value="NAD(P)-bd_dom_sf"/>
</dbReference>
<feature type="domain" description="NAD-dependent epimerase/dehydratase" evidence="3">
    <location>
        <begin position="8"/>
        <end position="258"/>
    </location>
</feature>
<dbReference type="EMBL" id="ML735248">
    <property type="protein sequence ID" value="KAE8391130.1"/>
    <property type="molecule type" value="Genomic_DNA"/>
</dbReference>
<name>A0A5N7CAG9_PETAA</name>
<keyword evidence="1" id="KW-0560">Oxidoreductase</keyword>
<dbReference type="SUPFAM" id="SSF51735">
    <property type="entry name" value="NAD(P)-binding Rossmann-fold domains"/>
    <property type="match status" value="1"/>
</dbReference>
<comment type="similarity">
    <text evidence="2">Belongs to the NAD(P)-dependent epimerase/dehydratase family. Dihydroflavonol-4-reductase subfamily.</text>
</comment>
<dbReference type="PANTHER" id="PTHR10366">
    <property type="entry name" value="NAD DEPENDENT EPIMERASE/DEHYDRATASE"/>
    <property type="match status" value="1"/>
</dbReference>
<evidence type="ECO:0000256" key="2">
    <source>
        <dbReference type="ARBA" id="ARBA00023445"/>
    </source>
</evidence>
<accession>A0A5N7CAG9</accession>
<dbReference type="InterPro" id="IPR050425">
    <property type="entry name" value="NAD(P)_dehydrat-like"/>
</dbReference>
<dbReference type="Pfam" id="PF01370">
    <property type="entry name" value="Epimerase"/>
    <property type="match status" value="1"/>
</dbReference>
<gene>
    <name evidence="4" type="ORF">BDV23DRAFT_193347</name>
</gene>
<protein>
    <recommendedName>
        <fullName evidence="3">NAD-dependent epimerase/dehydratase domain-containing protein</fullName>
    </recommendedName>
</protein>
<dbReference type="OrthoDB" id="2735536at2759"/>
<dbReference type="AlphaFoldDB" id="A0A5N7CAG9"/>